<keyword evidence="5" id="KW-0456">Lyase</keyword>
<evidence type="ECO:0000256" key="5">
    <source>
        <dbReference type="ARBA" id="ARBA00023239"/>
    </source>
</evidence>
<dbReference type="AlphaFoldDB" id="A0A2S0WH83"/>
<dbReference type="Proteomes" id="UP000244754">
    <property type="component" value="Chromosome"/>
</dbReference>
<dbReference type="Pfam" id="PF00378">
    <property type="entry name" value="ECH_1"/>
    <property type="match status" value="1"/>
</dbReference>
<evidence type="ECO:0000256" key="3">
    <source>
        <dbReference type="ARBA" id="ARBA00022832"/>
    </source>
</evidence>
<evidence type="ECO:0000256" key="1">
    <source>
        <dbReference type="ARBA" id="ARBA00002994"/>
    </source>
</evidence>
<reference evidence="10" key="1">
    <citation type="submission" date="2018-01" db="EMBL/GenBank/DDBJ databases">
        <authorList>
            <person name="Li J."/>
        </authorList>
    </citation>
    <scope>NUCLEOTIDE SEQUENCE [LARGE SCALE GENOMIC DNA]</scope>
    <source>
        <strain evidence="10">2184</strain>
    </source>
</reference>
<keyword evidence="3" id="KW-0276">Fatty acid metabolism</keyword>
<keyword evidence="10" id="KW-1185">Reference proteome</keyword>
<sequence>MREQRGRITLLTINRHERRNALTVELVRELRDAIQASASRAIVLTGAGSAFCAGADLKDGLGGEFFAEFERLIHALRRHSAPIIAHVNGPAIGAGMMLTMACDIRVAAETARFALPVADMAIGVDGWVASSLVGYVGASRARAMLIAGAPLPLGDAVSCGYVTAGESERAVEIAEVAAAKAPLTVRNIKAELAPDLFSADERSSFRDAAMSSPDFLEAAAARREGRAPLFTGLEASSEKPA</sequence>
<evidence type="ECO:0000256" key="8">
    <source>
        <dbReference type="RuleBase" id="RU003707"/>
    </source>
</evidence>
<evidence type="ECO:0000313" key="10">
    <source>
        <dbReference type="Proteomes" id="UP000244754"/>
    </source>
</evidence>
<evidence type="ECO:0000313" key="9">
    <source>
        <dbReference type="EMBL" id="AWB85148.1"/>
    </source>
</evidence>
<dbReference type="PROSITE" id="PS00166">
    <property type="entry name" value="ENOYL_COA_HYDRATASE"/>
    <property type="match status" value="1"/>
</dbReference>
<dbReference type="SUPFAM" id="SSF52096">
    <property type="entry name" value="ClpP/crotonase"/>
    <property type="match status" value="1"/>
</dbReference>
<proteinExistence type="inferred from homology"/>
<comment type="catalytic activity">
    <reaction evidence="6">
        <text>a (3S)-3-hydroxyacyl-CoA = a (2E)-enoyl-CoA + H2O</text>
        <dbReference type="Rhea" id="RHEA:16105"/>
        <dbReference type="ChEBI" id="CHEBI:15377"/>
        <dbReference type="ChEBI" id="CHEBI:57318"/>
        <dbReference type="ChEBI" id="CHEBI:58856"/>
        <dbReference type="EC" id="4.2.1.17"/>
    </reaction>
</comment>
<dbReference type="InterPro" id="IPR018376">
    <property type="entry name" value="Enoyl-CoA_hyd/isom_CS"/>
</dbReference>
<dbReference type="Gene3D" id="3.90.226.10">
    <property type="entry name" value="2-enoyl-CoA Hydratase, Chain A, domain 1"/>
    <property type="match status" value="1"/>
</dbReference>
<protein>
    <submittedName>
        <fullName evidence="9">Enoyl-CoA hydratase</fullName>
    </submittedName>
</protein>
<accession>A0A2S0WH83</accession>
<dbReference type="OrthoDB" id="3569436at2"/>
<comment type="catalytic activity">
    <reaction evidence="7">
        <text>a 4-saturated-(3S)-3-hydroxyacyl-CoA = a (3E)-enoyl-CoA + H2O</text>
        <dbReference type="Rhea" id="RHEA:20724"/>
        <dbReference type="ChEBI" id="CHEBI:15377"/>
        <dbReference type="ChEBI" id="CHEBI:58521"/>
        <dbReference type="ChEBI" id="CHEBI:137480"/>
        <dbReference type="EC" id="4.2.1.17"/>
    </reaction>
</comment>
<comment type="function">
    <text evidence="1">Could possibly oxidize fatty acids using specific components.</text>
</comment>
<dbReference type="EMBL" id="CP026948">
    <property type="protein sequence ID" value="AWB85148.1"/>
    <property type="molecule type" value="Genomic_DNA"/>
</dbReference>
<evidence type="ECO:0000256" key="4">
    <source>
        <dbReference type="ARBA" id="ARBA00023098"/>
    </source>
</evidence>
<evidence type="ECO:0000256" key="2">
    <source>
        <dbReference type="ARBA" id="ARBA00005254"/>
    </source>
</evidence>
<dbReference type="InterPro" id="IPR029045">
    <property type="entry name" value="ClpP/crotonase-like_dom_sf"/>
</dbReference>
<dbReference type="PANTHER" id="PTHR11941">
    <property type="entry name" value="ENOYL-COA HYDRATASE-RELATED"/>
    <property type="match status" value="1"/>
</dbReference>
<dbReference type="GO" id="GO:0006635">
    <property type="term" value="P:fatty acid beta-oxidation"/>
    <property type="evidence" value="ECO:0007669"/>
    <property type="project" value="TreeGrafter"/>
</dbReference>
<dbReference type="GO" id="GO:0004300">
    <property type="term" value="F:enoyl-CoA hydratase activity"/>
    <property type="evidence" value="ECO:0007669"/>
    <property type="project" value="UniProtKB-EC"/>
</dbReference>
<organism evidence="9 10">
    <name type="scientific">Corynebacterium liangguodongii</name>
    <dbReference type="NCBI Taxonomy" id="2079535"/>
    <lineage>
        <taxon>Bacteria</taxon>
        <taxon>Bacillati</taxon>
        <taxon>Actinomycetota</taxon>
        <taxon>Actinomycetes</taxon>
        <taxon>Mycobacteriales</taxon>
        <taxon>Corynebacteriaceae</taxon>
        <taxon>Corynebacterium</taxon>
    </lineage>
</organism>
<dbReference type="CDD" id="cd06558">
    <property type="entry name" value="crotonase-like"/>
    <property type="match status" value="1"/>
</dbReference>
<keyword evidence="4" id="KW-0443">Lipid metabolism</keyword>
<gene>
    <name evidence="9" type="ORF">C3E79_09505</name>
</gene>
<dbReference type="InterPro" id="IPR001753">
    <property type="entry name" value="Enoyl-CoA_hydra/iso"/>
</dbReference>
<dbReference type="KEGG" id="clia:C3E79_09505"/>
<comment type="similarity">
    <text evidence="2 8">Belongs to the enoyl-CoA hydratase/isomerase family.</text>
</comment>
<name>A0A2S0WH83_9CORY</name>
<dbReference type="PANTHER" id="PTHR11941:SF169">
    <property type="entry name" value="(7AS)-7A-METHYL-1,5-DIOXO-2,3,5,6,7,7A-HEXAHYDRO-1H-INDENE-CARBOXYL-COA HYDROLASE"/>
    <property type="match status" value="1"/>
</dbReference>
<evidence type="ECO:0000256" key="6">
    <source>
        <dbReference type="ARBA" id="ARBA00023709"/>
    </source>
</evidence>
<evidence type="ECO:0000256" key="7">
    <source>
        <dbReference type="ARBA" id="ARBA00023717"/>
    </source>
</evidence>